<keyword evidence="3" id="KW-0645">Protease</keyword>
<comment type="subcellular location">
    <subcellularLocation>
        <location evidence="2">Cell envelope</location>
    </subcellularLocation>
</comment>
<keyword evidence="7" id="KW-0482">Metalloprotease</keyword>
<keyword evidence="4" id="KW-0479">Metal-binding</keyword>
<evidence type="ECO:0000256" key="6">
    <source>
        <dbReference type="ARBA" id="ARBA00022833"/>
    </source>
</evidence>
<feature type="domain" description="M23ase beta-sheet core" evidence="8">
    <location>
        <begin position="122"/>
        <end position="181"/>
    </location>
</feature>
<evidence type="ECO:0000256" key="7">
    <source>
        <dbReference type="ARBA" id="ARBA00023049"/>
    </source>
</evidence>
<evidence type="ECO:0000256" key="1">
    <source>
        <dbReference type="ARBA" id="ARBA00001947"/>
    </source>
</evidence>
<dbReference type="CDD" id="cd12797">
    <property type="entry name" value="M23_peptidase"/>
    <property type="match status" value="1"/>
</dbReference>
<dbReference type="Gene3D" id="3.10.450.350">
    <property type="match status" value="1"/>
</dbReference>
<keyword evidence="5" id="KW-0378">Hydrolase</keyword>
<evidence type="ECO:0000256" key="2">
    <source>
        <dbReference type="ARBA" id="ARBA00004196"/>
    </source>
</evidence>
<evidence type="ECO:0000256" key="5">
    <source>
        <dbReference type="ARBA" id="ARBA00022801"/>
    </source>
</evidence>
<organism evidence="10 11">
    <name type="scientific">Enterobacter cloacae</name>
    <dbReference type="NCBI Taxonomy" id="550"/>
    <lineage>
        <taxon>Bacteria</taxon>
        <taxon>Pseudomonadati</taxon>
        <taxon>Pseudomonadota</taxon>
        <taxon>Gammaproteobacteria</taxon>
        <taxon>Enterobacterales</taxon>
        <taxon>Enterobacteriaceae</taxon>
        <taxon>Enterobacter</taxon>
        <taxon>Enterobacter cloacae complex</taxon>
    </lineage>
</organism>
<dbReference type="GO" id="GO:0006508">
    <property type="term" value="P:proteolysis"/>
    <property type="evidence" value="ECO:0007669"/>
    <property type="project" value="UniProtKB-KW"/>
</dbReference>
<evidence type="ECO:0000259" key="9">
    <source>
        <dbReference type="Pfam" id="PF19425"/>
    </source>
</evidence>
<name>A0A377LQZ5_ENTCL</name>
<dbReference type="InterPro" id="IPR016047">
    <property type="entry name" value="M23ase_b-sheet_dom"/>
</dbReference>
<dbReference type="Pfam" id="PF01551">
    <property type="entry name" value="Peptidase_M23"/>
    <property type="match status" value="1"/>
</dbReference>
<evidence type="ECO:0000256" key="3">
    <source>
        <dbReference type="ARBA" id="ARBA00022670"/>
    </source>
</evidence>
<dbReference type="PANTHER" id="PTHR21666">
    <property type="entry name" value="PEPTIDASE-RELATED"/>
    <property type="match status" value="1"/>
</dbReference>
<dbReference type="Gene3D" id="2.70.70.10">
    <property type="entry name" value="Glucose Permease (Domain IIA)"/>
    <property type="match status" value="1"/>
</dbReference>
<proteinExistence type="predicted"/>
<keyword evidence="6" id="KW-0862">Zinc</keyword>
<gene>
    <name evidence="10" type="ORF">NCTC10005_01233</name>
</gene>
<evidence type="ECO:0000259" key="8">
    <source>
        <dbReference type="Pfam" id="PF01551"/>
    </source>
</evidence>
<dbReference type="GO" id="GO:0004222">
    <property type="term" value="F:metalloendopeptidase activity"/>
    <property type="evidence" value="ECO:0007669"/>
    <property type="project" value="TreeGrafter"/>
</dbReference>
<dbReference type="AlphaFoldDB" id="A0A377LQZ5"/>
<dbReference type="GO" id="GO:0046872">
    <property type="term" value="F:metal ion binding"/>
    <property type="evidence" value="ECO:0007669"/>
    <property type="project" value="UniProtKB-KW"/>
</dbReference>
<dbReference type="InterPro" id="IPR050570">
    <property type="entry name" value="Cell_wall_metabolism_enzyme"/>
</dbReference>
<protein>
    <submittedName>
        <fullName evidence="10">Putative peptidase</fullName>
    </submittedName>
</protein>
<dbReference type="SUPFAM" id="SSF51261">
    <property type="entry name" value="Duplicated hybrid motif"/>
    <property type="match status" value="1"/>
</dbReference>
<evidence type="ECO:0000256" key="4">
    <source>
        <dbReference type="ARBA" id="ARBA00022723"/>
    </source>
</evidence>
<dbReference type="Proteomes" id="UP000255106">
    <property type="component" value="Unassembled WGS sequence"/>
</dbReference>
<reference evidence="10 11" key="1">
    <citation type="submission" date="2018-06" db="EMBL/GenBank/DDBJ databases">
        <authorList>
            <consortium name="Pathogen Informatics"/>
            <person name="Doyle S."/>
        </authorList>
    </citation>
    <scope>NUCLEOTIDE SEQUENCE [LARGE SCALE GENOMIC DNA]</scope>
    <source>
        <strain evidence="10 11">NCTC10005</strain>
    </source>
</reference>
<comment type="cofactor">
    <cofactor evidence="1">
        <name>Zn(2+)</name>
        <dbReference type="ChEBI" id="CHEBI:29105"/>
    </cofactor>
</comment>
<dbReference type="InterPro" id="IPR011055">
    <property type="entry name" value="Dup_hybrid_motif"/>
</dbReference>
<evidence type="ECO:0000313" key="10">
    <source>
        <dbReference type="EMBL" id="STQ08549.1"/>
    </source>
</evidence>
<accession>A0A377LQZ5</accession>
<sequence length="193" mass="21441">MYSTDVVKENAYLSATRSGLESNEIATLQRSLPSRFNLRHLKKNESLKLVLQKKAGKSRVVAYKFTSGSFNYTAYRISDKKFYNLSDTSGKGSLDYPLPATARLSSPFNPARLNPVSGKVSPHNGIDYSMPMNTKIVSVIDGKITRAEYNSTMGYFVEVTGKAGVKTRYLHLNKILVTKGGQGYTGRCYCVIR</sequence>
<dbReference type="InterPro" id="IPR045834">
    <property type="entry name" value="Csd3_N2"/>
</dbReference>
<dbReference type="EMBL" id="UGJB01000004">
    <property type="protein sequence ID" value="STQ08549.1"/>
    <property type="molecule type" value="Genomic_DNA"/>
</dbReference>
<feature type="domain" description="Csd3-like second N-terminal" evidence="9">
    <location>
        <begin position="7"/>
        <end position="110"/>
    </location>
</feature>
<dbReference type="Pfam" id="PF19425">
    <property type="entry name" value="Csd3_N2"/>
    <property type="match status" value="1"/>
</dbReference>
<dbReference type="GO" id="GO:0030313">
    <property type="term" value="C:cell envelope"/>
    <property type="evidence" value="ECO:0007669"/>
    <property type="project" value="UniProtKB-SubCell"/>
</dbReference>
<evidence type="ECO:0000313" key="11">
    <source>
        <dbReference type="Proteomes" id="UP000255106"/>
    </source>
</evidence>
<dbReference type="PANTHER" id="PTHR21666:SF270">
    <property type="entry name" value="MUREIN HYDROLASE ACTIVATOR ENVC"/>
    <property type="match status" value="1"/>
</dbReference>